<dbReference type="EC" id="1.17.4.1" evidence="2"/>
<organism evidence="7 8">
    <name type="scientific">Tissierella simiarum</name>
    <dbReference type="NCBI Taxonomy" id="2841534"/>
    <lineage>
        <taxon>Bacteria</taxon>
        <taxon>Bacillati</taxon>
        <taxon>Bacillota</taxon>
        <taxon>Tissierellia</taxon>
        <taxon>Tissierellales</taxon>
        <taxon>Tissierellaceae</taxon>
        <taxon>Tissierella</taxon>
    </lineage>
</organism>
<evidence type="ECO:0000259" key="6">
    <source>
        <dbReference type="Pfam" id="PF12637"/>
    </source>
</evidence>
<dbReference type="EMBL" id="JAHLPM010000007">
    <property type="protein sequence ID" value="MBU5438236.1"/>
    <property type="molecule type" value="Genomic_DNA"/>
</dbReference>
<comment type="catalytic activity">
    <reaction evidence="5">
        <text>a 2'-deoxyribonucleoside 5'-diphosphate + [thioredoxin]-disulfide + H2O = a ribonucleoside 5'-diphosphate + [thioredoxin]-dithiol</text>
        <dbReference type="Rhea" id="RHEA:23252"/>
        <dbReference type="Rhea" id="RHEA-COMP:10698"/>
        <dbReference type="Rhea" id="RHEA-COMP:10700"/>
        <dbReference type="ChEBI" id="CHEBI:15377"/>
        <dbReference type="ChEBI" id="CHEBI:29950"/>
        <dbReference type="ChEBI" id="CHEBI:50058"/>
        <dbReference type="ChEBI" id="CHEBI:57930"/>
        <dbReference type="ChEBI" id="CHEBI:73316"/>
        <dbReference type="EC" id="1.17.4.1"/>
    </reaction>
</comment>
<keyword evidence="8" id="KW-1185">Reference proteome</keyword>
<evidence type="ECO:0000256" key="4">
    <source>
        <dbReference type="ARBA" id="ARBA00022741"/>
    </source>
</evidence>
<dbReference type="RefSeq" id="WP_216519177.1">
    <property type="nucleotide sequence ID" value="NZ_JAHLPM010000007.1"/>
</dbReference>
<evidence type="ECO:0000256" key="5">
    <source>
        <dbReference type="ARBA" id="ARBA00047754"/>
    </source>
</evidence>
<protein>
    <recommendedName>
        <fullName evidence="2">ribonucleoside-diphosphate reductase</fullName>
        <ecNumber evidence="2">1.17.4.1</ecNumber>
    </recommendedName>
</protein>
<keyword evidence="4" id="KW-0547">Nucleotide-binding</keyword>
<dbReference type="Proteomes" id="UP000749471">
    <property type="component" value="Unassembled WGS sequence"/>
</dbReference>
<sequence length="84" mass="9037">MYQYSTNGVCAKDITFDVENGAVKNVKFTGGCNGNLQGIASLVEGMEVDKLIDKLSGIKCGNKNTSCPDQLSKALLKIKNHNDK</sequence>
<evidence type="ECO:0000256" key="2">
    <source>
        <dbReference type="ARBA" id="ARBA00012274"/>
    </source>
</evidence>
<reference evidence="7 8" key="1">
    <citation type="submission" date="2021-06" db="EMBL/GenBank/DDBJ databases">
        <authorList>
            <person name="Sun Q."/>
            <person name="Li D."/>
        </authorList>
    </citation>
    <scope>NUCLEOTIDE SEQUENCE [LARGE SCALE GENOMIC DNA]</scope>
    <source>
        <strain evidence="7 8">MSJ-40</strain>
    </source>
</reference>
<evidence type="ECO:0000313" key="8">
    <source>
        <dbReference type="Proteomes" id="UP000749471"/>
    </source>
</evidence>
<evidence type="ECO:0000256" key="1">
    <source>
        <dbReference type="ARBA" id="ARBA00007405"/>
    </source>
</evidence>
<name>A0ABS6E5X1_9FIRM</name>
<gene>
    <name evidence="7" type="ORF">KQI42_09460</name>
</gene>
<comment type="caution">
    <text evidence="7">The sequence shown here is derived from an EMBL/GenBank/DDBJ whole genome shotgun (WGS) entry which is preliminary data.</text>
</comment>
<dbReference type="InterPro" id="IPR024434">
    <property type="entry name" value="TSCPD_dom"/>
</dbReference>
<proteinExistence type="inferred from homology"/>
<comment type="similarity">
    <text evidence="1">Belongs to the ribonucleoside diphosphate reductase class-2 family.</text>
</comment>
<evidence type="ECO:0000313" key="7">
    <source>
        <dbReference type="EMBL" id="MBU5438236.1"/>
    </source>
</evidence>
<accession>A0ABS6E5X1</accession>
<dbReference type="Pfam" id="PF12637">
    <property type="entry name" value="TSCPD"/>
    <property type="match status" value="1"/>
</dbReference>
<evidence type="ECO:0000256" key="3">
    <source>
        <dbReference type="ARBA" id="ARBA00022634"/>
    </source>
</evidence>
<keyword evidence="3" id="KW-0237">DNA synthesis</keyword>
<dbReference type="NCBIfam" id="TIGR03905">
    <property type="entry name" value="TIGR03905_4_Cys"/>
    <property type="match status" value="1"/>
</dbReference>
<dbReference type="InterPro" id="IPR023806">
    <property type="entry name" value="CHP03905"/>
</dbReference>
<feature type="domain" description="TSCPD" evidence="6">
    <location>
        <begin position="5"/>
        <end position="76"/>
    </location>
</feature>